<dbReference type="AlphaFoldDB" id="A0AA86QUX1"/>
<dbReference type="EMBL" id="CAXDID020000123">
    <property type="protein sequence ID" value="CAL6032666.1"/>
    <property type="molecule type" value="Genomic_DNA"/>
</dbReference>
<comment type="caution">
    <text evidence="1">The sequence shown here is derived from an EMBL/GenBank/DDBJ whole genome shotgun (WGS) entry which is preliminary data.</text>
</comment>
<keyword evidence="3" id="KW-1185">Reference proteome</keyword>
<evidence type="ECO:0000313" key="1">
    <source>
        <dbReference type="EMBL" id="CAI9966509.1"/>
    </source>
</evidence>
<reference evidence="2 3" key="2">
    <citation type="submission" date="2024-07" db="EMBL/GenBank/DDBJ databases">
        <authorList>
            <person name="Akdeniz Z."/>
        </authorList>
    </citation>
    <scope>NUCLEOTIDE SEQUENCE [LARGE SCALE GENOMIC DNA]</scope>
</reference>
<evidence type="ECO:0000313" key="3">
    <source>
        <dbReference type="Proteomes" id="UP001642409"/>
    </source>
</evidence>
<dbReference type="Proteomes" id="UP001642409">
    <property type="component" value="Unassembled WGS sequence"/>
</dbReference>
<proteinExistence type="predicted"/>
<gene>
    <name evidence="2" type="ORF">HINF_LOCUS34596</name>
    <name evidence="1" type="ORF">HINF_LOCUS54154</name>
</gene>
<protein>
    <submittedName>
        <fullName evidence="2">Hypothetical_protein</fullName>
    </submittedName>
</protein>
<accession>A0AA86QUX1</accession>
<sequence>MSDIFPRELEENYKSKIRFRILVLTEFFSKIFNYYDYCTQIVDQILERMIICIIVQIFESDINDPEFMIQLPICSLILQQCFCPLYMLGPFARALSAMSNTALLITCVSSKMYDQVKLDAEITELSNNISKFQVQAFQLQTKCILLYVSGLSGSTSNDLYKFSQSSKSSCTLLNLCIMF</sequence>
<reference evidence="1" key="1">
    <citation type="submission" date="2023-06" db="EMBL/GenBank/DDBJ databases">
        <authorList>
            <person name="Kurt Z."/>
        </authorList>
    </citation>
    <scope>NUCLEOTIDE SEQUENCE</scope>
</reference>
<name>A0AA86QUX1_9EUKA</name>
<evidence type="ECO:0000313" key="2">
    <source>
        <dbReference type="EMBL" id="CAL6032666.1"/>
    </source>
</evidence>
<dbReference type="EMBL" id="CATOUU010001007">
    <property type="protein sequence ID" value="CAI9966509.1"/>
    <property type="molecule type" value="Genomic_DNA"/>
</dbReference>
<organism evidence="1">
    <name type="scientific">Hexamita inflata</name>
    <dbReference type="NCBI Taxonomy" id="28002"/>
    <lineage>
        <taxon>Eukaryota</taxon>
        <taxon>Metamonada</taxon>
        <taxon>Diplomonadida</taxon>
        <taxon>Hexamitidae</taxon>
        <taxon>Hexamitinae</taxon>
        <taxon>Hexamita</taxon>
    </lineage>
</organism>